<keyword evidence="4 6" id="KW-1133">Transmembrane helix</keyword>
<evidence type="ECO:0000256" key="4">
    <source>
        <dbReference type="ARBA" id="ARBA00022989"/>
    </source>
</evidence>
<keyword evidence="5 6" id="KW-0472">Membrane</keyword>
<comment type="subcellular location">
    <subcellularLocation>
        <location evidence="1">Cell membrane</location>
        <topology evidence="1">Multi-pass membrane protein</topology>
    </subcellularLocation>
</comment>
<evidence type="ECO:0000256" key="5">
    <source>
        <dbReference type="ARBA" id="ARBA00023136"/>
    </source>
</evidence>
<evidence type="ECO:0000256" key="6">
    <source>
        <dbReference type="SAM" id="Phobius"/>
    </source>
</evidence>
<evidence type="ECO:0000256" key="2">
    <source>
        <dbReference type="ARBA" id="ARBA00022475"/>
    </source>
</evidence>
<dbReference type="InterPro" id="IPR003752">
    <property type="entry name" value="DiS_bond_form_DsbB/BdbC"/>
</dbReference>
<evidence type="ECO:0000313" key="7">
    <source>
        <dbReference type="EMBL" id="OIQ89325.1"/>
    </source>
</evidence>
<name>A0A1J5RMH7_9ZZZZ</name>
<evidence type="ECO:0000256" key="3">
    <source>
        <dbReference type="ARBA" id="ARBA00022692"/>
    </source>
</evidence>
<feature type="transmembrane region" description="Helical" evidence="6">
    <location>
        <begin position="141"/>
        <end position="161"/>
    </location>
</feature>
<keyword evidence="2" id="KW-1003">Cell membrane</keyword>
<feature type="transmembrane region" description="Helical" evidence="6">
    <location>
        <begin position="46"/>
        <end position="63"/>
    </location>
</feature>
<dbReference type="GO" id="GO:0015035">
    <property type="term" value="F:protein-disulfide reductase activity"/>
    <property type="evidence" value="ECO:0007669"/>
    <property type="project" value="InterPro"/>
</dbReference>
<dbReference type="Pfam" id="PF02600">
    <property type="entry name" value="DsbB"/>
    <property type="match status" value="1"/>
</dbReference>
<dbReference type="GO" id="GO:0005886">
    <property type="term" value="C:plasma membrane"/>
    <property type="evidence" value="ECO:0007669"/>
    <property type="project" value="UniProtKB-SubCell"/>
</dbReference>
<organism evidence="7">
    <name type="scientific">mine drainage metagenome</name>
    <dbReference type="NCBI Taxonomy" id="410659"/>
    <lineage>
        <taxon>unclassified sequences</taxon>
        <taxon>metagenomes</taxon>
        <taxon>ecological metagenomes</taxon>
    </lineage>
</organism>
<dbReference type="AlphaFoldDB" id="A0A1J5RMH7"/>
<keyword evidence="3 6" id="KW-0812">Transmembrane</keyword>
<dbReference type="Gene3D" id="1.20.1550.10">
    <property type="entry name" value="DsbB-like"/>
    <property type="match status" value="1"/>
</dbReference>
<dbReference type="InterPro" id="IPR050183">
    <property type="entry name" value="DsbB"/>
</dbReference>
<gene>
    <name evidence="7" type="primary">dsbB_7</name>
    <name evidence="7" type="ORF">GALL_287660</name>
</gene>
<dbReference type="SUPFAM" id="SSF158442">
    <property type="entry name" value="DsbB-like"/>
    <property type="match status" value="1"/>
</dbReference>
<feature type="transmembrane region" description="Helical" evidence="6">
    <location>
        <begin position="70"/>
        <end position="88"/>
    </location>
</feature>
<dbReference type="InterPro" id="IPR023380">
    <property type="entry name" value="DsbB-like_sf"/>
</dbReference>
<dbReference type="PANTHER" id="PTHR36570">
    <property type="entry name" value="DISULFIDE BOND FORMATION PROTEIN B"/>
    <property type="match status" value="1"/>
</dbReference>
<comment type="caution">
    <text evidence="7">The sequence shown here is derived from an EMBL/GenBank/DDBJ whole genome shotgun (WGS) entry which is preliminary data.</text>
</comment>
<protein>
    <submittedName>
        <fullName evidence="7">Disulfide bond formation protein B</fullName>
    </submittedName>
</protein>
<reference evidence="7" key="1">
    <citation type="submission" date="2016-10" db="EMBL/GenBank/DDBJ databases">
        <title>Sequence of Gallionella enrichment culture.</title>
        <authorList>
            <person name="Poehlein A."/>
            <person name="Muehling M."/>
            <person name="Daniel R."/>
        </authorList>
    </citation>
    <scope>NUCLEOTIDE SEQUENCE</scope>
</reference>
<sequence>MPSLMLSSRTPFAVSLLIGVGLVAGGITLAQTLHLAACPLCIWQRMLYLALSVAALLGLAADGHRLWRRFAALLMTVSAASGVFVAAYQTYIQRFAQDTQCSGTEAWWESFVDWAGERLPLLFRASGLCSDPGWKMLGLSIAEWSLLAFCFLTALSLYALLRRD</sequence>
<dbReference type="PANTHER" id="PTHR36570:SF3">
    <property type="entry name" value="DISULFIDE BOND FORMATION PROTEIN B"/>
    <property type="match status" value="1"/>
</dbReference>
<proteinExistence type="predicted"/>
<dbReference type="GO" id="GO:0006457">
    <property type="term" value="P:protein folding"/>
    <property type="evidence" value="ECO:0007669"/>
    <property type="project" value="InterPro"/>
</dbReference>
<dbReference type="EMBL" id="MLJW01000334">
    <property type="protein sequence ID" value="OIQ89325.1"/>
    <property type="molecule type" value="Genomic_DNA"/>
</dbReference>
<evidence type="ECO:0000256" key="1">
    <source>
        <dbReference type="ARBA" id="ARBA00004651"/>
    </source>
</evidence>
<accession>A0A1J5RMH7</accession>